<gene>
    <name evidence="1" type="ORF">MILVUS5_LOCUS19333</name>
</gene>
<dbReference type="Proteomes" id="UP001177021">
    <property type="component" value="Unassembled WGS sequence"/>
</dbReference>
<evidence type="ECO:0000313" key="1">
    <source>
        <dbReference type="EMBL" id="CAJ2651738.1"/>
    </source>
</evidence>
<proteinExistence type="predicted"/>
<comment type="caution">
    <text evidence="1">The sequence shown here is derived from an EMBL/GenBank/DDBJ whole genome shotgun (WGS) entry which is preliminary data.</text>
</comment>
<name>A0ACB0K7K8_TRIPR</name>
<evidence type="ECO:0000313" key="2">
    <source>
        <dbReference type="Proteomes" id="UP001177021"/>
    </source>
</evidence>
<protein>
    <submittedName>
        <fullName evidence="1">Uncharacterized protein</fullName>
    </submittedName>
</protein>
<organism evidence="1 2">
    <name type="scientific">Trifolium pratense</name>
    <name type="common">Red clover</name>
    <dbReference type="NCBI Taxonomy" id="57577"/>
    <lineage>
        <taxon>Eukaryota</taxon>
        <taxon>Viridiplantae</taxon>
        <taxon>Streptophyta</taxon>
        <taxon>Embryophyta</taxon>
        <taxon>Tracheophyta</taxon>
        <taxon>Spermatophyta</taxon>
        <taxon>Magnoliopsida</taxon>
        <taxon>eudicotyledons</taxon>
        <taxon>Gunneridae</taxon>
        <taxon>Pentapetalae</taxon>
        <taxon>rosids</taxon>
        <taxon>fabids</taxon>
        <taxon>Fabales</taxon>
        <taxon>Fabaceae</taxon>
        <taxon>Papilionoideae</taxon>
        <taxon>50 kb inversion clade</taxon>
        <taxon>NPAAA clade</taxon>
        <taxon>Hologalegina</taxon>
        <taxon>IRL clade</taxon>
        <taxon>Trifolieae</taxon>
        <taxon>Trifolium</taxon>
    </lineage>
</organism>
<dbReference type="EMBL" id="CASHSV030000170">
    <property type="protein sequence ID" value="CAJ2651738.1"/>
    <property type="molecule type" value="Genomic_DNA"/>
</dbReference>
<accession>A0ACB0K7K8</accession>
<keyword evidence="2" id="KW-1185">Reference proteome</keyword>
<reference evidence="1" key="1">
    <citation type="submission" date="2023-10" db="EMBL/GenBank/DDBJ databases">
        <authorList>
            <person name="Rodriguez Cubillos JULIANA M."/>
            <person name="De Vega J."/>
        </authorList>
    </citation>
    <scope>NUCLEOTIDE SEQUENCE</scope>
</reference>
<sequence>MVLACREILRRSSRVLVAALILLLHNIIKCRDKHRIIKCRDKWVIIISRYSTFVLAFGVLIIYVST</sequence>